<feature type="compositionally biased region" description="Low complexity" evidence="10">
    <location>
        <begin position="211"/>
        <end position="225"/>
    </location>
</feature>
<keyword evidence="3" id="KW-0808">Transferase</keyword>
<dbReference type="SMART" id="SM00220">
    <property type="entry name" value="S_TKc"/>
    <property type="match status" value="1"/>
</dbReference>
<evidence type="ECO:0000256" key="1">
    <source>
        <dbReference type="ARBA" id="ARBA00012513"/>
    </source>
</evidence>
<sequence length="620" mass="69561">MPENQLSAQSSHEIHSVKSESSSGTFFSKGRIRNKSKNALGRLFRNGNGSSANTPGIGNSNDSGSEGSVASEKYVTAPVAEEVSPPGLSNVKRGNHLHNPNNYHHHSGGSSNSQPHPSRQDLHQHDERKLGAHRVEQPSKEGSPVTSSALTSSQSHPVLSQHRTNDSGKPGLRSQHSTVTLDTSPQPNQHPAEYLQRQIEQFKLQPPPKLSSAGDNSSNGSAAGGKVHHKKSLRLKRFFKLHEQNADHHHGHQGAQKPMDKLPQSNATAVVTDRKTTKLTLYDADDAHELIQKYGIPGKLLGEGVSGSVSVVKGSDNTMFAVKKFRPRAAKESLLDYSKKVTSEFCVGSFLHHHNVIETLDMLQEGEDFLVVMEYCPYDFFTLVMSDLMGKHEIACYFKQICNGVAYLHSQGLAHRDLKLDNCVVNAQGILKLIDFGSATIFHYKYEDKIVKAKGIVGSDPYLAPELLINQYYDPRPVDVWSIAVMFYCMTLRRFPWKKPSEDVVSFKLFAQKPDDENDHSKGPYRILKLLPRHSRPLIGRMLELNPHKRILMPEVLTDHWFQNIQFCDVDNQGNLIQLPTNHKHHLVTEEELKELNEKREKEAEERRKAEELKQNTTHE</sequence>
<dbReference type="InterPro" id="IPR000719">
    <property type="entry name" value="Prot_kinase_dom"/>
</dbReference>
<gene>
    <name evidence="12" type="primary">RTK1</name>
    <name evidence="12" type="ORF">FIM1_682</name>
</gene>
<dbReference type="PANTHER" id="PTHR24343">
    <property type="entry name" value="SERINE/THREONINE KINASE"/>
    <property type="match status" value="1"/>
</dbReference>
<evidence type="ECO:0000313" key="13">
    <source>
        <dbReference type="Proteomes" id="UP000422736"/>
    </source>
</evidence>
<evidence type="ECO:0000313" key="12">
    <source>
        <dbReference type="EMBL" id="QGN14031.1"/>
    </source>
</evidence>
<dbReference type="GO" id="GO:0016301">
    <property type="term" value="F:kinase activity"/>
    <property type="evidence" value="ECO:0007669"/>
    <property type="project" value="UniProtKB-KW"/>
</dbReference>
<feature type="compositionally biased region" description="Basic and acidic residues" evidence="10">
    <location>
        <begin position="118"/>
        <end position="139"/>
    </location>
</feature>
<dbReference type="SUPFAM" id="SSF56112">
    <property type="entry name" value="Protein kinase-like (PK-like)"/>
    <property type="match status" value="1"/>
</dbReference>
<keyword evidence="6 9" id="KW-0067">ATP-binding</keyword>
<evidence type="ECO:0000256" key="10">
    <source>
        <dbReference type="SAM" id="MobiDB-lite"/>
    </source>
</evidence>
<comment type="catalytic activity">
    <reaction evidence="7">
        <text>L-threonyl-[protein] + ATP = O-phospho-L-threonyl-[protein] + ADP + H(+)</text>
        <dbReference type="Rhea" id="RHEA:46608"/>
        <dbReference type="Rhea" id="RHEA-COMP:11060"/>
        <dbReference type="Rhea" id="RHEA-COMP:11605"/>
        <dbReference type="ChEBI" id="CHEBI:15378"/>
        <dbReference type="ChEBI" id="CHEBI:30013"/>
        <dbReference type="ChEBI" id="CHEBI:30616"/>
        <dbReference type="ChEBI" id="CHEBI:61977"/>
        <dbReference type="ChEBI" id="CHEBI:456216"/>
        <dbReference type="EC" id="2.7.11.1"/>
    </reaction>
</comment>
<feature type="compositionally biased region" description="Low complexity" evidence="10">
    <location>
        <begin position="97"/>
        <end position="117"/>
    </location>
</feature>
<feature type="region of interest" description="Disordered" evidence="10">
    <location>
        <begin position="206"/>
        <end position="230"/>
    </location>
</feature>
<feature type="domain" description="Protein kinase" evidence="11">
    <location>
        <begin position="295"/>
        <end position="562"/>
    </location>
</feature>
<feature type="region of interest" description="Disordered" evidence="10">
    <location>
        <begin position="1"/>
        <end position="191"/>
    </location>
</feature>
<accession>A0ABX6EQD7</accession>
<reference evidence="12 13" key="2">
    <citation type="submission" date="2019-11" db="EMBL/GenBank/DDBJ databases">
        <authorList>
            <person name="Lu H."/>
        </authorList>
    </citation>
    <scope>NUCLEOTIDE SEQUENCE [LARGE SCALE GENOMIC DNA]</scope>
    <source>
        <strain evidence="12 13">FIM1</strain>
    </source>
</reference>
<keyword evidence="13" id="KW-1185">Reference proteome</keyword>
<feature type="compositionally biased region" description="Polar residues" evidence="10">
    <location>
        <begin position="144"/>
        <end position="162"/>
    </location>
</feature>
<feature type="compositionally biased region" description="Polar residues" evidence="10">
    <location>
        <begin position="1"/>
        <end position="11"/>
    </location>
</feature>
<feature type="binding site" evidence="9">
    <location>
        <position position="331"/>
    </location>
    <ligand>
        <name>ATP</name>
        <dbReference type="ChEBI" id="CHEBI:30616"/>
    </ligand>
</feature>
<dbReference type="InterPro" id="IPR011009">
    <property type="entry name" value="Kinase-like_dom_sf"/>
</dbReference>
<dbReference type="InterPro" id="IPR017441">
    <property type="entry name" value="Protein_kinase_ATP_BS"/>
</dbReference>
<evidence type="ECO:0000256" key="5">
    <source>
        <dbReference type="ARBA" id="ARBA00022777"/>
    </source>
</evidence>
<keyword evidence="4 9" id="KW-0547">Nucleotide-binding</keyword>
<feature type="region of interest" description="Disordered" evidence="10">
    <location>
        <begin position="591"/>
        <end position="620"/>
    </location>
</feature>
<evidence type="ECO:0000256" key="6">
    <source>
        <dbReference type="ARBA" id="ARBA00022840"/>
    </source>
</evidence>
<proteinExistence type="predicted"/>
<dbReference type="PROSITE" id="PS00108">
    <property type="entry name" value="PROTEIN_KINASE_ST"/>
    <property type="match status" value="1"/>
</dbReference>
<evidence type="ECO:0000256" key="4">
    <source>
        <dbReference type="ARBA" id="ARBA00022741"/>
    </source>
</evidence>
<evidence type="ECO:0000256" key="2">
    <source>
        <dbReference type="ARBA" id="ARBA00022527"/>
    </source>
</evidence>
<evidence type="ECO:0000256" key="8">
    <source>
        <dbReference type="ARBA" id="ARBA00048679"/>
    </source>
</evidence>
<dbReference type="Pfam" id="PF00069">
    <property type="entry name" value="Pkinase"/>
    <property type="match status" value="1"/>
</dbReference>
<dbReference type="EMBL" id="CP015054">
    <property type="protein sequence ID" value="QGN14031.1"/>
    <property type="molecule type" value="Genomic_DNA"/>
</dbReference>
<feature type="compositionally biased region" description="Polar residues" evidence="10">
    <location>
        <begin position="174"/>
        <end position="189"/>
    </location>
</feature>
<feature type="compositionally biased region" description="Polar residues" evidence="10">
    <location>
        <begin position="47"/>
        <end position="68"/>
    </location>
</feature>
<keyword evidence="2" id="KW-0723">Serine/threonine-protein kinase</keyword>
<dbReference type="Gene3D" id="1.10.510.10">
    <property type="entry name" value="Transferase(Phosphotransferase) domain 1"/>
    <property type="match status" value="1"/>
</dbReference>
<evidence type="ECO:0000259" key="11">
    <source>
        <dbReference type="PROSITE" id="PS50011"/>
    </source>
</evidence>
<comment type="catalytic activity">
    <reaction evidence="8">
        <text>L-seryl-[protein] + ATP = O-phospho-L-seryl-[protein] + ADP + H(+)</text>
        <dbReference type="Rhea" id="RHEA:17989"/>
        <dbReference type="Rhea" id="RHEA-COMP:9863"/>
        <dbReference type="Rhea" id="RHEA-COMP:11604"/>
        <dbReference type="ChEBI" id="CHEBI:15378"/>
        <dbReference type="ChEBI" id="CHEBI:29999"/>
        <dbReference type="ChEBI" id="CHEBI:30616"/>
        <dbReference type="ChEBI" id="CHEBI:83421"/>
        <dbReference type="ChEBI" id="CHEBI:456216"/>
        <dbReference type="EC" id="2.7.11.1"/>
    </reaction>
</comment>
<evidence type="ECO:0000256" key="7">
    <source>
        <dbReference type="ARBA" id="ARBA00047899"/>
    </source>
</evidence>
<dbReference type="InterPro" id="IPR008271">
    <property type="entry name" value="Ser/Thr_kinase_AS"/>
</dbReference>
<dbReference type="PANTHER" id="PTHR24343:SF515">
    <property type="entry name" value="SERINE_THREONINE-PROTEIN KINASE RTK1-RELATED"/>
    <property type="match status" value="1"/>
</dbReference>
<reference evidence="12 13" key="1">
    <citation type="submission" date="2016-03" db="EMBL/GenBank/DDBJ databases">
        <title>How can Kluyveromyces marxianus grow so fast - potential evolutionary course in Saccharomyces Complex revealed by comparative genomics.</title>
        <authorList>
            <person name="Mo W."/>
            <person name="Lu W."/>
            <person name="Yang X."/>
            <person name="Qi J."/>
            <person name="Lv H."/>
        </authorList>
    </citation>
    <scope>NUCLEOTIDE SEQUENCE [LARGE SCALE GENOMIC DNA]</scope>
    <source>
        <strain evidence="12 13">FIM1</strain>
    </source>
</reference>
<dbReference type="PROSITE" id="PS00107">
    <property type="entry name" value="PROTEIN_KINASE_ATP"/>
    <property type="match status" value="1"/>
</dbReference>
<evidence type="ECO:0000256" key="9">
    <source>
        <dbReference type="PROSITE-ProRule" id="PRU10141"/>
    </source>
</evidence>
<keyword evidence="5 12" id="KW-0418">Kinase</keyword>
<dbReference type="Proteomes" id="UP000422736">
    <property type="component" value="Chromosome 1"/>
</dbReference>
<organism evidence="12 13">
    <name type="scientific">Kluyveromyces marxianus</name>
    <name type="common">Yeast</name>
    <name type="synonym">Candida kefyr</name>
    <dbReference type="NCBI Taxonomy" id="4911"/>
    <lineage>
        <taxon>Eukaryota</taxon>
        <taxon>Fungi</taxon>
        <taxon>Dikarya</taxon>
        <taxon>Ascomycota</taxon>
        <taxon>Saccharomycotina</taxon>
        <taxon>Saccharomycetes</taxon>
        <taxon>Saccharomycetales</taxon>
        <taxon>Saccharomycetaceae</taxon>
        <taxon>Kluyveromyces</taxon>
    </lineage>
</organism>
<name>A0ABX6EQD7_KLUMA</name>
<dbReference type="EC" id="2.7.11.1" evidence="1"/>
<dbReference type="PROSITE" id="PS50011">
    <property type="entry name" value="PROTEIN_KINASE_DOM"/>
    <property type="match status" value="1"/>
</dbReference>
<evidence type="ECO:0000256" key="3">
    <source>
        <dbReference type="ARBA" id="ARBA00022679"/>
    </source>
</evidence>
<protein>
    <recommendedName>
        <fullName evidence="1">non-specific serine/threonine protein kinase</fullName>
        <ecNumber evidence="1">2.7.11.1</ecNumber>
    </recommendedName>
</protein>